<dbReference type="Proteomes" id="UP000593562">
    <property type="component" value="Unassembled WGS sequence"/>
</dbReference>
<comment type="caution">
    <text evidence="1">The sequence shown here is derived from an EMBL/GenBank/DDBJ whole genome shotgun (WGS) entry which is preliminary data.</text>
</comment>
<dbReference type="PANTHER" id="PTHR47880">
    <property type="entry name" value="OS05G0353300 PROTEIN"/>
    <property type="match status" value="1"/>
</dbReference>
<organism evidence="1 2">
    <name type="scientific">Tripterygium wilfordii</name>
    <name type="common">Thunder God vine</name>
    <dbReference type="NCBI Taxonomy" id="458696"/>
    <lineage>
        <taxon>Eukaryota</taxon>
        <taxon>Viridiplantae</taxon>
        <taxon>Streptophyta</taxon>
        <taxon>Embryophyta</taxon>
        <taxon>Tracheophyta</taxon>
        <taxon>Spermatophyta</taxon>
        <taxon>Magnoliopsida</taxon>
        <taxon>eudicotyledons</taxon>
        <taxon>Gunneridae</taxon>
        <taxon>Pentapetalae</taxon>
        <taxon>rosids</taxon>
        <taxon>fabids</taxon>
        <taxon>Celastrales</taxon>
        <taxon>Celastraceae</taxon>
        <taxon>Tripterygium</taxon>
    </lineage>
</organism>
<dbReference type="PANTHER" id="PTHR47880:SF1">
    <property type="entry name" value="OS05G0353300 PROTEIN"/>
    <property type="match status" value="1"/>
</dbReference>
<protein>
    <submittedName>
        <fullName evidence="1">Uncharacterized protein</fullName>
    </submittedName>
</protein>
<dbReference type="InParanoid" id="A0A7J7DYS8"/>
<keyword evidence="2" id="KW-1185">Reference proteome</keyword>
<name>A0A7J7DYS8_TRIWF</name>
<dbReference type="AlphaFoldDB" id="A0A7J7DYS8"/>
<reference evidence="1 2" key="1">
    <citation type="journal article" date="2020" name="Nat. Commun.">
        <title>Genome of Tripterygium wilfordii and identification of cytochrome P450 involved in triptolide biosynthesis.</title>
        <authorList>
            <person name="Tu L."/>
            <person name="Su P."/>
            <person name="Zhang Z."/>
            <person name="Gao L."/>
            <person name="Wang J."/>
            <person name="Hu T."/>
            <person name="Zhou J."/>
            <person name="Zhang Y."/>
            <person name="Zhao Y."/>
            <person name="Liu Y."/>
            <person name="Song Y."/>
            <person name="Tong Y."/>
            <person name="Lu Y."/>
            <person name="Yang J."/>
            <person name="Xu C."/>
            <person name="Jia M."/>
            <person name="Peters R.J."/>
            <person name="Huang L."/>
            <person name="Gao W."/>
        </authorList>
    </citation>
    <scope>NUCLEOTIDE SEQUENCE [LARGE SCALE GENOMIC DNA]</scope>
    <source>
        <strain evidence="2">cv. XIE 37</strain>
        <tissue evidence="1">Leaf</tissue>
    </source>
</reference>
<dbReference type="EMBL" id="JAAARO010000002">
    <property type="protein sequence ID" value="KAF5751344.1"/>
    <property type="molecule type" value="Genomic_DNA"/>
</dbReference>
<proteinExistence type="predicted"/>
<sequence>MDGEGDMFVLGDGEEGGIRFFMKEVLRRGITCSEDDGEGWKGSPTGYLALKMMRFWLKPEIYSYLIAMTTVVKELNEFGKALFKLKGFVRSDSIAKLDAENMDLIEKYQSDLLADGVPLSGWVLQDGSSSL</sequence>
<evidence type="ECO:0000313" key="1">
    <source>
        <dbReference type="EMBL" id="KAF5751344.1"/>
    </source>
</evidence>
<accession>A0A7J7DYS8</accession>
<evidence type="ECO:0000313" key="2">
    <source>
        <dbReference type="Proteomes" id="UP000593562"/>
    </source>
</evidence>
<gene>
    <name evidence="1" type="ORF">HS088_TW02G00357</name>
</gene>